<dbReference type="HOGENOM" id="CLU_065356_0_0_5"/>
<feature type="compositionally biased region" description="Low complexity" evidence="1">
    <location>
        <begin position="1"/>
        <end position="17"/>
    </location>
</feature>
<feature type="compositionally biased region" description="Basic and acidic residues" evidence="1">
    <location>
        <begin position="22"/>
        <end position="93"/>
    </location>
</feature>
<evidence type="ECO:0000313" key="4">
    <source>
        <dbReference type="Proteomes" id="UP000001953"/>
    </source>
</evidence>
<dbReference type="Proteomes" id="UP000001953">
    <property type="component" value="Chromosome"/>
</dbReference>
<organism evidence="3 4">
    <name type="scientific">Nitrobacter hamburgensis (strain DSM 10229 / NCIMB 13809 / X14)</name>
    <dbReference type="NCBI Taxonomy" id="323097"/>
    <lineage>
        <taxon>Bacteria</taxon>
        <taxon>Pseudomonadati</taxon>
        <taxon>Pseudomonadota</taxon>
        <taxon>Alphaproteobacteria</taxon>
        <taxon>Hyphomicrobiales</taxon>
        <taxon>Nitrobacteraceae</taxon>
        <taxon>Nitrobacter</taxon>
    </lineage>
</organism>
<feature type="transmembrane region" description="Helical" evidence="2">
    <location>
        <begin position="141"/>
        <end position="162"/>
    </location>
</feature>
<evidence type="ECO:0000256" key="2">
    <source>
        <dbReference type="SAM" id="Phobius"/>
    </source>
</evidence>
<keyword evidence="2" id="KW-0812">Transmembrane</keyword>
<dbReference type="AlphaFoldDB" id="Q1QI18"/>
<evidence type="ECO:0000313" key="3">
    <source>
        <dbReference type="EMBL" id="ABE64129.1"/>
    </source>
</evidence>
<dbReference type="EMBL" id="CP000319">
    <property type="protein sequence ID" value="ABE64129.1"/>
    <property type="molecule type" value="Genomic_DNA"/>
</dbReference>
<protein>
    <submittedName>
        <fullName evidence="3">Uncharacterized protein</fullName>
    </submittedName>
</protein>
<keyword evidence="4" id="KW-1185">Reference proteome</keyword>
<sequence>MSSSAESPELAPEQELSAPPPDDIKLEAPKLEIPRIEPKVEAEAPKAEAPRIESEVEAEAPKVEAPRVESKVEADAPKAEAPRIEPKVEAEAPKADALRETGKIMIVAPSRDQSWDRATIDQGPAAASGAQASSRFGKRRLAAIAAVAVLAAIAGAIGGSLATSGLGHGVAGEQSSAMASRTQAMEATITRLESEVATLKTGIDRSAKGEAGQFAKVNDRLDKVEKAHAESAAKLTKLNETLDRQRVSSSASVAAPAAAATNVTGSIPTVATPVPLPAAKPAIARLPAVEGWVLRDVANGGALIEGRGGIYEVYAGDPVPGLGRVDAIRKQDGRWVVVTSRGLVVSR</sequence>
<dbReference type="KEGG" id="nha:Nham_3399"/>
<reference evidence="3 4" key="1">
    <citation type="submission" date="2006-03" db="EMBL/GenBank/DDBJ databases">
        <title>Complete sequence of chromosome of Nitrobacter hamburgensis X14.</title>
        <authorList>
            <consortium name="US DOE Joint Genome Institute"/>
            <person name="Copeland A."/>
            <person name="Lucas S."/>
            <person name="Lapidus A."/>
            <person name="Barry K."/>
            <person name="Detter J.C."/>
            <person name="Glavina del Rio T."/>
            <person name="Hammon N."/>
            <person name="Israni S."/>
            <person name="Dalin E."/>
            <person name="Tice H."/>
            <person name="Pitluck S."/>
            <person name="Chain P."/>
            <person name="Malfatti S."/>
            <person name="Shin M."/>
            <person name="Vergez L."/>
            <person name="Schmutz J."/>
            <person name="Larimer F."/>
            <person name="Land M."/>
            <person name="Hauser L."/>
            <person name="Kyrpides N."/>
            <person name="Ivanova N."/>
            <person name="Ward B."/>
            <person name="Arp D."/>
            <person name="Klotz M."/>
            <person name="Stein L."/>
            <person name="O'Mullan G."/>
            <person name="Starkenburg S."/>
            <person name="Sayavedra L."/>
            <person name="Poret-Peterson A.T."/>
            <person name="Gentry M.E."/>
            <person name="Bruce D."/>
            <person name="Richardson P."/>
        </authorList>
    </citation>
    <scope>NUCLEOTIDE SEQUENCE [LARGE SCALE GENOMIC DNA]</scope>
    <source>
        <strain evidence="4">DSM 10229 / NCIMB 13809 / X14</strain>
    </source>
</reference>
<dbReference type="eggNOG" id="COG4223">
    <property type="taxonomic scope" value="Bacteria"/>
</dbReference>
<dbReference type="OrthoDB" id="7926359at2"/>
<keyword evidence="2" id="KW-1133">Transmembrane helix</keyword>
<dbReference type="STRING" id="323097.Nham_3399"/>
<name>Q1QI18_NITHX</name>
<feature type="region of interest" description="Disordered" evidence="1">
    <location>
        <begin position="1"/>
        <end position="93"/>
    </location>
</feature>
<accession>Q1QI18</accession>
<keyword evidence="2" id="KW-0472">Membrane</keyword>
<evidence type="ECO:0000256" key="1">
    <source>
        <dbReference type="SAM" id="MobiDB-lite"/>
    </source>
</evidence>
<proteinExistence type="predicted"/>
<gene>
    <name evidence="3" type="ordered locus">Nham_3399</name>
</gene>